<feature type="transmembrane region" description="Helical" evidence="1">
    <location>
        <begin position="311"/>
        <end position="329"/>
    </location>
</feature>
<dbReference type="Pfam" id="PF04235">
    <property type="entry name" value="DUF418"/>
    <property type="match status" value="1"/>
</dbReference>
<keyword evidence="1" id="KW-0472">Membrane</keyword>
<organism evidence="3 4">
    <name type="scientific">Sporosarcina siberiensis</name>
    <dbReference type="NCBI Taxonomy" id="1365606"/>
    <lineage>
        <taxon>Bacteria</taxon>
        <taxon>Bacillati</taxon>
        <taxon>Bacillota</taxon>
        <taxon>Bacilli</taxon>
        <taxon>Bacillales</taxon>
        <taxon>Caryophanaceae</taxon>
        <taxon>Sporosarcina</taxon>
    </lineage>
</organism>
<feature type="transmembrane region" description="Helical" evidence="1">
    <location>
        <begin position="21"/>
        <end position="41"/>
    </location>
</feature>
<dbReference type="EMBL" id="JBHUGI010000004">
    <property type="protein sequence ID" value="MFD1926920.1"/>
    <property type="molecule type" value="Genomic_DNA"/>
</dbReference>
<dbReference type="InterPro" id="IPR052529">
    <property type="entry name" value="Bact_Transport_Assoc"/>
</dbReference>
<evidence type="ECO:0000259" key="2">
    <source>
        <dbReference type="Pfam" id="PF04235"/>
    </source>
</evidence>
<evidence type="ECO:0000313" key="4">
    <source>
        <dbReference type="Proteomes" id="UP001597218"/>
    </source>
</evidence>
<feature type="transmembrane region" description="Helical" evidence="1">
    <location>
        <begin position="142"/>
        <end position="160"/>
    </location>
</feature>
<gene>
    <name evidence="3" type="ORF">ACFSFY_02365</name>
</gene>
<evidence type="ECO:0000313" key="3">
    <source>
        <dbReference type="EMBL" id="MFD1926920.1"/>
    </source>
</evidence>
<dbReference type="PANTHER" id="PTHR30590">
    <property type="entry name" value="INNER MEMBRANE PROTEIN"/>
    <property type="match status" value="1"/>
</dbReference>
<protein>
    <submittedName>
        <fullName evidence="3">DUF418 domain-containing protein</fullName>
    </submittedName>
</protein>
<accession>A0ABW4SDK5</accession>
<proteinExistence type="predicted"/>
<sequence>MKSSPVTLSKRVETLDIMRGFALLGIFIANMLHFHSPYLYYDAFTWFTAPGEIQTFKWIDIFVEASFYPIFAMLFGYGLNMQYEKAVANRSPFASVASKRMAILLVFGLLHALFIWYGDVLFTYAVMGFIIIALVRMSAKWLVPLAAVLYIVPTTLLYLVTKMLPNMDDYANIQQIELSVSAYAMGTYGEIFKFRLFEWLIYGLSSTFMGIFIVLPIIMMGVVLSKWKVIERAKELRVRIAVVTIITLGLGIWIKSLPYIGKPTTDVVLLQDMYGGVILAAGYVGIIMLLCTAPVFRAVFKPIGKVGRMSLTTYITQSIVATTIFYAYGFGLYGKVDLATGTWIAIGVFALQVIFAELWLSKFQMGPLEWLWRKGTYGKKFGRTLENKEENAKDLS</sequence>
<dbReference type="InterPro" id="IPR007349">
    <property type="entry name" value="DUF418"/>
</dbReference>
<evidence type="ECO:0000256" key="1">
    <source>
        <dbReference type="SAM" id="Phobius"/>
    </source>
</evidence>
<feature type="transmembrane region" description="Helical" evidence="1">
    <location>
        <begin position="199"/>
        <end position="224"/>
    </location>
</feature>
<dbReference type="Proteomes" id="UP001597218">
    <property type="component" value="Unassembled WGS sequence"/>
</dbReference>
<feature type="transmembrane region" description="Helical" evidence="1">
    <location>
        <begin position="236"/>
        <end position="254"/>
    </location>
</feature>
<dbReference type="RefSeq" id="WP_381535569.1">
    <property type="nucleotide sequence ID" value="NZ_JBHUGI010000004.1"/>
</dbReference>
<reference evidence="4" key="1">
    <citation type="journal article" date="2019" name="Int. J. Syst. Evol. Microbiol.">
        <title>The Global Catalogue of Microorganisms (GCM) 10K type strain sequencing project: providing services to taxonomists for standard genome sequencing and annotation.</title>
        <authorList>
            <consortium name="The Broad Institute Genomics Platform"/>
            <consortium name="The Broad Institute Genome Sequencing Center for Infectious Disease"/>
            <person name="Wu L."/>
            <person name="Ma J."/>
        </authorList>
    </citation>
    <scope>NUCLEOTIDE SEQUENCE [LARGE SCALE GENOMIC DNA]</scope>
    <source>
        <strain evidence="4">CGMCC 4.7177</strain>
    </source>
</reference>
<feature type="domain" description="DUF418" evidence="2">
    <location>
        <begin position="226"/>
        <end position="379"/>
    </location>
</feature>
<feature type="transmembrane region" description="Helical" evidence="1">
    <location>
        <begin position="341"/>
        <end position="360"/>
    </location>
</feature>
<name>A0ABW4SDK5_9BACL</name>
<keyword evidence="4" id="KW-1185">Reference proteome</keyword>
<feature type="transmembrane region" description="Helical" evidence="1">
    <location>
        <begin position="61"/>
        <end position="79"/>
    </location>
</feature>
<feature type="transmembrane region" description="Helical" evidence="1">
    <location>
        <begin position="274"/>
        <end position="299"/>
    </location>
</feature>
<keyword evidence="1" id="KW-0812">Transmembrane</keyword>
<keyword evidence="1" id="KW-1133">Transmembrane helix</keyword>
<dbReference type="PANTHER" id="PTHR30590:SF2">
    <property type="entry name" value="INNER MEMBRANE PROTEIN"/>
    <property type="match status" value="1"/>
</dbReference>
<comment type="caution">
    <text evidence="3">The sequence shown here is derived from an EMBL/GenBank/DDBJ whole genome shotgun (WGS) entry which is preliminary data.</text>
</comment>